<dbReference type="EMBL" id="JAGYWB010000010">
    <property type="protein sequence ID" value="KAI0507219.1"/>
    <property type="molecule type" value="Genomic_DNA"/>
</dbReference>
<dbReference type="AlphaFoldDB" id="A0A8T3BCU1"/>
<organism evidence="1 2">
    <name type="scientific">Dendrobium nobile</name>
    <name type="common">Orchid</name>
    <dbReference type="NCBI Taxonomy" id="94219"/>
    <lineage>
        <taxon>Eukaryota</taxon>
        <taxon>Viridiplantae</taxon>
        <taxon>Streptophyta</taxon>
        <taxon>Embryophyta</taxon>
        <taxon>Tracheophyta</taxon>
        <taxon>Spermatophyta</taxon>
        <taxon>Magnoliopsida</taxon>
        <taxon>Liliopsida</taxon>
        <taxon>Asparagales</taxon>
        <taxon>Orchidaceae</taxon>
        <taxon>Epidendroideae</taxon>
        <taxon>Malaxideae</taxon>
        <taxon>Dendrobiinae</taxon>
        <taxon>Dendrobium</taxon>
    </lineage>
</organism>
<proteinExistence type="predicted"/>
<protein>
    <submittedName>
        <fullName evidence="1">Uncharacterized protein</fullName>
    </submittedName>
</protein>
<evidence type="ECO:0000313" key="1">
    <source>
        <dbReference type="EMBL" id="KAI0507219.1"/>
    </source>
</evidence>
<reference evidence="1" key="1">
    <citation type="journal article" date="2022" name="Front. Genet.">
        <title>Chromosome-Scale Assembly of the Dendrobium nobile Genome Provides Insights Into the Molecular Mechanism of the Biosynthesis of the Medicinal Active Ingredient of Dendrobium.</title>
        <authorList>
            <person name="Xu Q."/>
            <person name="Niu S.-C."/>
            <person name="Li K.-L."/>
            <person name="Zheng P.-J."/>
            <person name="Zhang X.-J."/>
            <person name="Jia Y."/>
            <person name="Liu Y."/>
            <person name="Niu Y.-X."/>
            <person name="Yu L.-H."/>
            <person name="Chen D.-F."/>
            <person name="Zhang G.-Q."/>
        </authorList>
    </citation>
    <scope>NUCLEOTIDE SEQUENCE</scope>
    <source>
        <tissue evidence="1">Leaf</tissue>
    </source>
</reference>
<name>A0A8T3BCU1_DENNO</name>
<keyword evidence="2" id="KW-1185">Reference proteome</keyword>
<accession>A0A8T3BCU1</accession>
<comment type="caution">
    <text evidence="1">The sequence shown here is derived from an EMBL/GenBank/DDBJ whole genome shotgun (WGS) entry which is preliminary data.</text>
</comment>
<evidence type="ECO:0000313" key="2">
    <source>
        <dbReference type="Proteomes" id="UP000829196"/>
    </source>
</evidence>
<sequence length="87" mass="9983">MRLESLQQEQRKTSLKSINQWHTAFKKHGKWVGIGGYGIPKVTMGGRGWAKPVRVKHDYPMVTQPGSYVGLLTIREREGPYLIIFNE</sequence>
<dbReference type="Proteomes" id="UP000829196">
    <property type="component" value="Unassembled WGS sequence"/>
</dbReference>
<gene>
    <name evidence="1" type="ORF">KFK09_013341</name>
</gene>